<dbReference type="Proteomes" id="UP000534783">
    <property type="component" value="Unassembled WGS sequence"/>
</dbReference>
<reference evidence="9 10" key="1">
    <citation type="journal article" date="2020" name="Nature">
        <title>Bacterial chemolithoautotrophy via manganese oxidation.</title>
        <authorList>
            <person name="Yu H."/>
            <person name="Leadbetter J.R."/>
        </authorList>
    </citation>
    <scope>NUCLEOTIDE SEQUENCE [LARGE SCALE GENOMIC DNA]</scope>
    <source>
        <strain evidence="9 10">Mn-1</strain>
    </source>
</reference>
<feature type="binding site" evidence="6">
    <location>
        <begin position="12"/>
        <end position="17"/>
    </location>
    <ligand>
        <name>ATP</name>
        <dbReference type="ChEBI" id="CHEBI:30616"/>
    </ligand>
</feature>
<keyword evidence="4 6" id="KW-0067">ATP-binding</keyword>
<dbReference type="GO" id="GO:0016887">
    <property type="term" value="F:ATP hydrolysis activity"/>
    <property type="evidence" value="ECO:0007669"/>
    <property type="project" value="UniProtKB-UniRule"/>
</dbReference>
<dbReference type="PANTHER" id="PTHR23305">
    <property type="entry name" value="OBG GTPASE FAMILY"/>
    <property type="match status" value="1"/>
</dbReference>
<keyword evidence="10" id="KW-1185">Reference proteome</keyword>
<keyword evidence="3 6" id="KW-0547">Nucleotide-binding</keyword>
<dbReference type="HAMAP" id="MF_00944">
    <property type="entry name" value="YchF_OLA1_ATPase"/>
    <property type="match status" value="1"/>
</dbReference>
<evidence type="ECO:0000259" key="7">
    <source>
        <dbReference type="PROSITE" id="PS51710"/>
    </source>
</evidence>
<evidence type="ECO:0000256" key="1">
    <source>
        <dbReference type="ARBA" id="ARBA00001946"/>
    </source>
</evidence>
<dbReference type="InterPro" id="IPR027417">
    <property type="entry name" value="P-loop_NTPase"/>
</dbReference>
<dbReference type="Pfam" id="PF01926">
    <property type="entry name" value="MMR_HSR1"/>
    <property type="match status" value="1"/>
</dbReference>
<dbReference type="FunFam" id="3.10.20.30:FF:000001">
    <property type="entry name" value="Ribosome-binding ATPase YchF"/>
    <property type="match status" value="1"/>
</dbReference>
<dbReference type="InterPro" id="IPR031167">
    <property type="entry name" value="G_OBG"/>
</dbReference>
<dbReference type="InterPro" id="IPR004095">
    <property type="entry name" value="TGS"/>
</dbReference>
<evidence type="ECO:0000259" key="8">
    <source>
        <dbReference type="PROSITE" id="PS51880"/>
    </source>
</evidence>
<dbReference type="Gene3D" id="3.10.20.30">
    <property type="match status" value="1"/>
</dbReference>
<dbReference type="PRINTS" id="PR00326">
    <property type="entry name" value="GTP1OBG"/>
</dbReference>
<dbReference type="CDD" id="cd04867">
    <property type="entry name" value="TGS_YchF_OLA1"/>
    <property type="match status" value="1"/>
</dbReference>
<evidence type="ECO:0000256" key="3">
    <source>
        <dbReference type="ARBA" id="ARBA00022741"/>
    </source>
</evidence>
<dbReference type="Gene3D" id="3.40.50.300">
    <property type="entry name" value="P-loop containing nucleotide triphosphate hydrolases"/>
    <property type="match status" value="1"/>
</dbReference>
<comment type="caution">
    <text evidence="9">The sequence shown here is derived from an EMBL/GenBank/DDBJ whole genome shotgun (WGS) entry which is preliminary data.</text>
</comment>
<feature type="domain" description="OBG-type G" evidence="7">
    <location>
        <begin position="3"/>
        <end position="257"/>
    </location>
</feature>
<dbReference type="Pfam" id="PF06071">
    <property type="entry name" value="YchF-GTPase_C"/>
    <property type="match status" value="1"/>
</dbReference>
<dbReference type="GO" id="GO:0005525">
    <property type="term" value="F:GTP binding"/>
    <property type="evidence" value="ECO:0007669"/>
    <property type="project" value="InterPro"/>
</dbReference>
<dbReference type="AlphaFoldDB" id="A0A7X6DQJ6"/>
<keyword evidence="2" id="KW-0479">Metal-binding</keyword>
<dbReference type="InterPro" id="IPR023192">
    <property type="entry name" value="TGS-like_dom_sf"/>
</dbReference>
<name>A0A7X6DQJ6_9BACT</name>
<dbReference type="GO" id="GO:0005737">
    <property type="term" value="C:cytoplasm"/>
    <property type="evidence" value="ECO:0007669"/>
    <property type="project" value="TreeGrafter"/>
</dbReference>
<dbReference type="FunFam" id="1.10.150.300:FF:000001">
    <property type="entry name" value="Ribosome-binding ATPase YchF"/>
    <property type="match status" value="1"/>
</dbReference>
<dbReference type="GO" id="GO:0043023">
    <property type="term" value="F:ribosomal large subunit binding"/>
    <property type="evidence" value="ECO:0007669"/>
    <property type="project" value="UniProtKB-UniRule"/>
</dbReference>
<dbReference type="CDD" id="cd01900">
    <property type="entry name" value="YchF"/>
    <property type="match status" value="1"/>
</dbReference>
<comment type="similarity">
    <text evidence="6">Belongs to the TRAFAC class OBG-HflX-like GTPase superfamily. OBG GTPase family. YchF/OLA1 subfamily.</text>
</comment>
<keyword evidence="5" id="KW-0460">Magnesium</keyword>
<dbReference type="PROSITE" id="PS51880">
    <property type="entry name" value="TGS"/>
    <property type="match status" value="1"/>
</dbReference>
<dbReference type="RefSeq" id="WP_168060304.1">
    <property type="nucleotide sequence ID" value="NZ_VTOW01000002.1"/>
</dbReference>
<accession>A0A7X6DQJ6</accession>
<feature type="domain" description="TGS" evidence="8">
    <location>
        <begin position="279"/>
        <end position="362"/>
    </location>
</feature>
<dbReference type="SUPFAM" id="SSF81271">
    <property type="entry name" value="TGS-like"/>
    <property type="match status" value="1"/>
</dbReference>
<evidence type="ECO:0000256" key="4">
    <source>
        <dbReference type="ARBA" id="ARBA00022840"/>
    </source>
</evidence>
<evidence type="ECO:0000256" key="2">
    <source>
        <dbReference type="ARBA" id="ARBA00022723"/>
    </source>
</evidence>
<comment type="cofactor">
    <cofactor evidence="1">
        <name>Mg(2+)</name>
        <dbReference type="ChEBI" id="CHEBI:18420"/>
    </cofactor>
</comment>
<dbReference type="InterPro" id="IPR013029">
    <property type="entry name" value="YchF_C"/>
</dbReference>
<sequence>MAVNCGIIGLPNVGKSTIFNALTRANAAVANYPFCTVEPNVGIVEVPDERITRLSEIYRPKKRTPTNMEFVDIAGLVEGASKGEGLGNQFLGHIREVDALVHIVRCFDDPEIVHVNGAVNPKRDVEIIDTELILKDLDSIDKRLLRVEKKAKSGDKESVREATLLTRLKEALSEGKSARQVPFSEEEAPVMKELALLTGKPILYVANVPEGDVEKGNAYSDRVVEIARQEGTECIIISGKIESEIAVLSPEEGAVFLKELGLTEPGLARLIRASYRLLGLITFFTVGEDEVKGWTISKGTPAVQAAGKIHSDIERGFIRAEIFRYDDLIRLGSAQAIKEKGLLRLEGKEYLVQDGDCVYFRFNV</sequence>
<dbReference type="Gene3D" id="1.10.150.300">
    <property type="entry name" value="TGS-like domain"/>
    <property type="match status" value="1"/>
</dbReference>
<dbReference type="EMBL" id="VTOW01000002">
    <property type="protein sequence ID" value="NKE71562.1"/>
    <property type="molecule type" value="Genomic_DNA"/>
</dbReference>
<evidence type="ECO:0000256" key="5">
    <source>
        <dbReference type="ARBA" id="ARBA00022842"/>
    </source>
</evidence>
<protein>
    <recommendedName>
        <fullName evidence="6">Ribosome-binding ATPase YchF</fullName>
    </recommendedName>
</protein>
<dbReference type="GO" id="GO:0046872">
    <property type="term" value="F:metal ion binding"/>
    <property type="evidence" value="ECO:0007669"/>
    <property type="project" value="UniProtKB-KW"/>
</dbReference>
<dbReference type="InterPro" id="IPR004396">
    <property type="entry name" value="ATPase_YchF/OLA1"/>
</dbReference>
<dbReference type="InterPro" id="IPR012676">
    <property type="entry name" value="TGS-like"/>
</dbReference>
<dbReference type="PROSITE" id="PS51710">
    <property type="entry name" value="G_OBG"/>
    <property type="match status" value="1"/>
</dbReference>
<dbReference type="InterPro" id="IPR012675">
    <property type="entry name" value="Beta-grasp_dom_sf"/>
</dbReference>
<dbReference type="GO" id="GO:0005524">
    <property type="term" value="F:ATP binding"/>
    <property type="evidence" value="ECO:0007669"/>
    <property type="project" value="UniProtKB-UniRule"/>
</dbReference>
<evidence type="ECO:0000313" key="10">
    <source>
        <dbReference type="Proteomes" id="UP000534783"/>
    </source>
</evidence>
<evidence type="ECO:0000256" key="6">
    <source>
        <dbReference type="HAMAP-Rule" id="MF_00944"/>
    </source>
</evidence>
<evidence type="ECO:0000313" key="9">
    <source>
        <dbReference type="EMBL" id="NKE71562.1"/>
    </source>
</evidence>
<proteinExistence type="inferred from homology"/>
<dbReference type="InterPro" id="IPR006073">
    <property type="entry name" value="GTP-bd"/>
</dbReference>
<dbReference type="NCBIfam" id="TIGR00092">
    <property type="entry name" value="redox-regulated ATPase YchF"/>
    <property type="match status" value="1"/>
</dbReference>
<dbReference type="SUPFAM" id="SSF52540">
    <property type="entry name" value="P-loop containing nucleoside triphosphate hydrolases"/>
    <property type="match status" value="1"/>
</dbReference>
<organism evidence="9 10">
    <name type="scientific">Candidatus Manganitrophus noduliformans</name>
    <dbReference type="NCBI Taxonomy" id="2606439"/>
    <lineage>
        <taxon>Bacteria</taxon>
        <taxon>Pseudomonadati</taxon>
        <taxon>Nitrospirota</taxon>
        <taxon>Nitrospiria</taxon>
        <taxon>Candidatus Troglogloeales</taxon>
        <taxon>Candidatus Manganitrophaceae</taxon>
        <taxon>Candidatus Manganitrophus</taxon>
    </lineage>
</organism>
<dbReference type="InterPro" id="IPR041706">
    <property type="entry name" value="YchF_N"/>
</dbReference>
<comment type="function">
    <text evidence="6">ATPase that binds to both the 70S ribosome and the 50S ribosomal subunit in a nucleotide-independent manner.</text>
</comment>
<dbReference type="PIRSF" id="PIRSF006641">
    <property type="entry name" value="CHP00092"/>
    <property type="match status" value="1"/>
</dbReference>
<dbReference type="PANTHER" id="PTHR23305:SF18">
    <property type="entry name" value="OBG-TYPE G DOMAIN-CONTAINING PROTEIN"/>
    <property type="match status" value="1"/>
</dbReference>
<gene>
    <name evidence="6 9" type="primary">ychF</name>
    <name evidence="9" type="ORF">MNODULE_12505</name>
</gene>